<dbReference type="FunFam" id="1.10.510.10:FF:000210">
    <property type="entry name" value="Non-specific serine/threonine protein kinase"/>
    <property type="match status" value="1"/>
</dbReference>
<evidence type="ECO:0000256" key="1">
    <source>
        <dbReference type="ARBA" id="ARBA00005490"/>
    </source>
</evidence>
<keyword evidence="5" id="KW-0808">Transferase</keyword>
<dbReference type="EMBL" id="JADGJH010001569">
    <property type="protein sequence ID" value="KAJ3112164.1"/>
    <property type="molecule type" value="Genomic_DNA"/>
</dbReference>
<dbReference type="Gene3D" id="1.10.287.160">
    <property type="entry name" value="HR1 repeat"/>
    <property type="match status" value="1"/>
</dbReference>
<dbReference type="Pfam" id="PF00069">
    <property type="entry name" value="Pkinase"/>
    <property type="match status" value="1"/>
</dbReference>
<comment type="similarity">
    <text evidence="1">Belongs to the protein kinase superfamily. AGC Ser/Thr protein kinase family. PKC subfamily.</text>
</comment>
<evidence type="ECO:0000256" key="2">
    <source>
        <dbReference type="ARBA" id="ARBA00012429"/>
    </source>
</evidence>
<dbReference type="PROSITE" id="PS00108">
    <property type="entry name" value="PROTEIN_KINASE_ST"/>
    <property type="match status" value="1"/>
</dbReference>
<evidence type="ECO:0000256" key="4">
    <source>
        <dbReference type="ARBA" id="ARBA00022553"/>
    </source>
</evidence>
<dbReference type="GO" id="GO:0008270">
    <property type="term" value="F:zinc ion binding"/>
    <property type="evidence" value="ECO:0007669"/>
    <property type="project" value="UniProtKB-KW"/>
</dbReference>
<dbReference type="InterPro" id="IPR000961">
    <property type="entry name" value="AGC-kinase_C"/>
</dbReference>
<feature type="domain" description="Phorbol-ester/DAG-type" evidence="18">
    <location>
        <begin position="540"/>
        <end position="590"/>
    </location>
</feature>
<dbReference type="SUPFAM" id="SSF49562">
    <property type="entry name" value="C2 domain (Calcium/lipid-binding domain, CaLB)"/>
    <property type="match status" value="1"/>
</dbReference>
<dbReference type="SUPFAM" id="SSF57889">
    <property type="entry name" value="Cysteine-rich domain"/>
    <property type="match status" value="1"/>
</dbReference>
<dbReference type="Gene3D" id="1.10.510.10">
    <property type="entry name" value="Transferase(Phosphotransferase) domain 1"/>
    <property type="match status" value="1"/>
</dbReference>
<feature type="binding site" evidence="14">
    <location>
        <position position="720"/>
    </location>
    <ligand>
        <name>ATP</name>
        <dbReference type="ChEBI" id="CHEBI:30616"/>
    </ligand>
</feature>
<evidence type="ECO:0000256" key="12">
    <source>
        <dbReference type="ARBA" id="ARBA00047272"/>
    </source>
</evidence>
<evidence type="ECO:0000256" key="15">
    <source>
        <dbReference type="SAM" id="Coils"/>
    </source>
</evidence>
<feature type="domain" description="Protein kinase" evidence="17">
    <location>
        <begin position="691"/>
        <end position="946"/>
    </location>
</feature>
<reference evidence="20" key="1">
    <citation type="submission" date="2020-05" db="EMBL/GenBank/DDBJ databases">
        <title>Phylogenomic resolution of chytrid fungi.</title>
        <authorList>
            <person name="Stajich J.E."/>
            <person name="Amses K."/>
            <person name="Simmons R."/>
            <person name="Seto K."/>
            <person name="Myers J."/>
            <person name="Bonds A."/>
            <person name="Quandt C.A."/>
            <person name="Barry K."/>
            <person name="Liu P."/>
            <person name="Grigoriev I."/>
            <person name="Longcore J.E."/>
            <person name="James T.Y."/>
        </authorList>
    </citation>
    <scope>NUCLEOTIDE SEQUENCE</scope>
    <source>
        <strain evidence="20">JEL0513</strain>
    </source>
</reference>
<feature type="region of interest" description="Disordered" evidence="16">
    <location>
        <begin position="987"/>
        <end position="1006"/>
    </location>
</feature>
<dbReference type="GO" id="GO:0004697">
    <property type="term" value="F:diacylglycerol-dependent serine/threonine kinase activity"/>
    <property type="evidence" value="ECO:0007669"/>
    <property type="project" value="UniProtKB-EC"/>
</dbReference>
<dbReference type="InterPro" id="IPR017441">
    <property type="entry name" value="Protein_kinase_ATP_BS"/>
</dbReference>
<accession>A0AAD5XA88</accession>
<dbReference type="Pfam" id="PF00433">
    <property type="entry name" value="Pkinase_C"/>
    <property type="match status" value="1"/>
</dbReference>
<dbReference type="InterPro" id="IPR002219">
    <property type="entry name" value="PKC_DAG/PE"/>
</dbReference>
<name>A0AAD5XA88_9FUNG</name>
<dbReference type="GO" id="GO:0007165">
    <property type="term" value="P:signal transduction"/>
    <property type="evidence" value="ECO:0007669"/>
    <property type="project" value="InterPro"/>
</dbReference>
<keyword evidence="3" id="KW-0723">Serine/threonine-protein kinase</keyword>
<evidence type="ECO:0000256" key="5">
    <source>
        <dbReference type="ARBA" id="ARBA00022679"/>
    </source>
</evidence>
<organism evidence="20 21">
    <name type="scientific">Physocladia obscura</name>
    <dbReference type="NCBI Taxonomy" id="109957"/>
    <lineage>
        <taxon>Eukaryota</taxon>
        <taxon>Fungi</taxon>
        <taxon>Fungi incertae sedis</taxon>
        <taxon>Chytridiomycota</taxon>
        <taxon>Chytridiomycota incertae sedis</taxon>
        <taxon>Chytridiomycetes</taxon>
        <taxon>Chytridiales</taxon>
        <taxon>Chytriomycetaceae</taxon>
        <taxon>Physocladia</taxon>
    </lineage>
</organism>
<dbReference type="SUPFAM" id="SSF46585">
    <property type="entry name" value="HR1 repeat"/>
    <property type="match status" value="1"/>
</dbReference>
<dbReference type="InterPro" id="IPR035892">
    <property type="entry name" value="C2_domain_sf"/>
</dbReference>
<dbReference type="InterPro" id="IPR017892">
    <property type="entry name" value="Pkinase_C"/>
</dbReference>
<gene>
    <name evidence="20" type="primary">PKC1_1</name>
    <name evidence="20" type="ORF">HK100_002432</name>
</gene>
<feature type="coiled-coil region" evidence="15">
    <location>
        <begin position="593"/>
        <end position="627"/>
    </location>
</feature>
<feature type="region of interest" description="Disordered" evidence="16">
    <location>
        <begin position="189"/>
        <end position="211"/>
    </location>
</feature>
<evidence type="ECO:0000256" key="14">
    <source>
        <dbReference type="PROSITE-ProRule" id="PRU10141"/>
    </source>
</evidence>
<evidence type="ECO:0000256" key="11">
    <source>
        <dbReference type="ARBA" id="ARBA00022840"/>
    </source>
</evidence>
<feature type="compositionally biased region" description="Basic and acidic residues" evidence="16">
    <location>
        <begin position="189"/>
        <end position="210"/>
    </location>
</feature>
<keyword evidence="21" id="KW-1185">Reference proteome</keyword>
<evidence type="ECO:0000256" key="9">
    <source>
        <dbReference type="ARBA" id="ARBA00022777"/>
    </source>
</evidence>
<dbReference type="Pfam" id="PF00130">
    <property type="entry name" value="C1_1"/>
    <property type="match status" value="1"/>
</dbReference>
<dbReference type="InterPro" id="IPR011072">
    <property type="entry name" value="HR1_rho-bd"/>
</dbReference>
<evidence type="ECO:0000313" key="20">
    <source>
        <dbReference type="EMBL" id="KAJ3112164.1"/>
    </source>
</evidence>
<dbReference type="SMART" id="SM00220">
    <property type="entry name" value="S_TKc"/>
    <property type="match status" value="1"/>
</dbReference>
<dbReference type="PROSITE" id="PS00479">
    <property type="entry name" value="ZF_DAG_PE_1"/>
    <property type="match status" value="1"/>
</dbReference>
<comment type="catalytic activity">
    <reaction evidence="12">
        <text>L-threonyl-[protein] + ATP = O-phospho-L-threonyl-[protein] + ADP + H(+)</text>
        <dbReference type="Rhea" id="RHEA:46608"/>
        <dbReference type="Rhea" id="RHEA-COMP:11060"/>
        <dbReference type="Rhea" id="RHEA-COMP:11605"/>
        <dbReference type="ChEBI" id="CHEBI:15378"/>
        <dbReference type="ChEBI" id="CHEBI:30013"/>
        <dbReference type="ChEBI" id="CHEBI:30616"/>
        <dbReference type="ChEBI" id="CHEBI:61977"/>
        <dbReference type="ChEBI" id="CHEBI:456216"/>
        <dbReference type="EC" id="2.7.11.13"/>
    </reaction>
</comment>
<evidence type="ECO:0000256" key="8">
    <source>
        <dbReference type="ARBA" id="ARBA00022771"/>
    </source>
</evidence>
<evidence type="ECO:0000256" key="6">
    <source>
        <dbReference type="ARBA" id="ARBA00022723"/>
    </source>
</evidence>
<dbReference type="FunFam" id="3.30.200.20:FF:000103">
    <property type="entry name" value="Protein kinase C"/>
    <property type="match status" value="1"/>
</dbReference>
<keyword evidence="11 14" id="KW-0067">ATP-binding</keyword>
<dbReference type="CDD" id="cd05570">
    <property type="entry name" value="STKc_PKC"/>
    <property type="match status" value="1"/>
</dbReference>
<protein>
    <recommendedName>
        <fullName evidence="2">protein kinase C</fullName>
        <ecNumber evidence="2">2.7.11.13</ecNumber>
    </recommendedName>
</protein>
<dbReference type="PROSITE" id="PS50011">
    <property type="entry name" value="PROTEIN_KINASE_DOM"/>
    <property type="match status" value="1"/>
</dbReference>
<keyword evidence="6" id="KW-0479">Metal-binding</keyword>
<dbReference type="SMART" id="SM00742">
    <property type="entry name" value="Hr1"/>
    <property type="match status" value="2"/>
</dbReference>
<dbReference type="Gene3D" id="3.30.200.20">
    <property type="entry name" value="Phosphorylase Kinase, domain 1"/>
    <property type="match status" value="1"/>
</dbReference>
<evidence type="ECO:0000256" key="10">
    <source>
        <dbReference type="ARBA" id="ARBA00022833"/>
    </source>
</evidence>
<dbReference type="SUPFAM" id="SSF56112">
    <property type="entry name" value="Protein kinase-like (PK-like)"/>
    <property type="match status" value="1"/>
</dbReference>
<evidence type="ECO:0000256" key="16">
    <source>
        <dbReference type="SAM" id="MobiDB-lite"/>
    </source>
</evidence>
<evidence type="ECO:0000259" key="17">
    <source>
        <dbReference type="PROSITE" id="PS50011"/>
    </source>
</evidence>
<dbReference type="PANTHER" id="PTHR24351">
    <property type="entry name" value="RIBOSOMAL PROTEIN S6 KINASE"/>
    <property type="match status" value="1"/>
</dbReference>
<evidence type="ECO:0000259" key="18">
    <source>
        <dbReference type="PROSITE" id="PS50081"/>
    </source>
</evidence>
<dbReference type="SMART" id="SM00109">
    <property type="entry name" value="C1"/>
    <property type="match status" value="1"/>
</dbReference>
<feature type="domain" description="AGC-kinase C-terminal" evidence="19">
    <location>
        <begin position="947"/>
        <end position="1006"/>
    </location>
</feature>
<evidence type="ECO:0000259" key="19">
    <source>
        <dbReference type="PROSITE" id="PS51285"/>
    </source>
</evidence>
<keyword evidence="4" id="KW-0597">Phosphoprotein</keyword>
<comment type="catalytic activity">
    <reaction evidence="13">
        <text>L-seryl-[protein] + ATP = O-phospho-L-seryl-[protein] + ADP + H(+)</text>
        <dbReference type="Rhea" id="RHEA:17989"/>
        <dbReference type="Rhea" id="RHEA-COMP:9863"/>
        <dbReference type="Rhea" id="RHEA-COMP:11604"/>
        <dbReference type="ChEBI" id="CHEBI:15378"/>
        <dbReference type="ChEBI" id="CHEBI:29999"/>
        <dbReference type="ChEBI" id="CHEBI:30616"/>
        <dbReference type="ChEBI" id="CHEBI:83421"/>
        <dbReference type="ChEBI" id="CHEBI:456216"/>
        <dbReference type="EC" id="2.7.11.13"/>
    </reaction>
</comment>
<keyword evidence="8" id="KW-0863">Zinc-finger</keyword>
<sequence>MLSVGLAANPFSVTTSIISRIASCLPEVLISWIESGVLTPITPRTAQWRLSPRLIIADESSRETTKSTNDEDNIGLKVNSIQTKLAIEQKTQDGAAHLLPNLHDDVLKEQCQHAITESKKRVVYLETEMRKLSVLRKNLVTGDDGNLQCVISKQDTISRSRRRSDPNLKLHIREVGGNLDLNLTRDAFDESKRESQMERNSKINRTKQESEVPAIPTEFSTQEVLSDFDYLKTQTILSPQKVKYKLAEVEAKLAIEQRVKTGTERMFQVMKQQATAASYKDDRQLQVGEKLVECQTKVALLAKSRQKYKGLDLDDGNLLVLAQDESPVNQYKISKRPQSGKLQIKVIAVNGLPPKKSPKSEVYVTFKVDGMVKGQTKFSPTNKFFEDFEIIVEKALEIEICVHERGGVILALLWYKLAELETMLRLRAMNTAFEAQNVGAEQIQGNNGKSNDEKGDLWLDLEPGGQIALNLNFVAAAGKLQRMFTKAFFLISQKPQQYSEIKLSLEMLLFKKDINAKCITLGEKETGDGGEDQLMRHKIPHRFENTYNIGVNWCCHCGYMLSLVRKECKRCVECGISAHASCSLLVPSLCGLTSDLIDQMKRAIDQAEKLKKEKEIMKAEKAKVIEGREQKNSQPSTAAQEIITAEPTAAAKANIIENKQIDKQTERLSQVQGNAQRVGARNNRGVSLDDFNLMAVLGKGNFGKVMLAEEKITKKYYAIKVLKKDFVIENDEAESTRSEKRVFLTANLERFPFLVNLHSCFQTETRLYFVMEFVSGGDLMWHIQHERFSEKRAKYYACEVLLALEYFHKNNITYRDLKLDNILLTLEGHIKIADYGLCKENMPFGATTRTFCGTPEFMAPEILKEKPYTRAVDWWALGVLIYEMILGQSPFPGDGEDQIFDAILHDDVLFPGNMNKDAVDVLKKDPTLRLGAGQKDSEDIKEHPYFRGVSWDDVLNLRIPPPFFPKITSPTDISNFDEEFTKEMPWAQQARAKVRESQPPTPHVQK</sequence>
<evidence type="ECO:0000256" key="7">
    <source>
        <dbReference type="ARBA" id="ARBA00022741"/>
    </source>
</evidence>
<proteinExistence type="inferred from homology"/>
<dbReference type="CDD" id="cd20823">
    <property type="entry name" value="C1_ScPKC1-like_rpt2"/>
    <property type="match status" value="1"/>
</dbReference>
<comment type="caution">
    <text evidence="20">The sequence shown here is derived from an EMBL/GenBank/DDBJ whole genome shotgun (WGS) entry which is preliminary data.</text>
</comment>
<dbReference type="PROSITE" id="PS51285">
    <property type="entry name" value="AGC_KINASE_CTER"/>
    <property type="match status" value="1"/>
</dbReference>
<keyword evidence="15" id="KW-0175">Coiled coil</keyword>
<dbReference type="PROSITE" id="PS50081">
    <property type="entry name" value="ZF_DAG_PE_2"/>
    <property type="match status" value="1"/>
</dbReference>
<dbReference type="PROSITE" id="PS00107">
    <property type="entry name" value="PROTEIN_KINASE_ATP"/>
    <property type="match status" value="1"/>
</dbReference>
<evidence type="ECO:0000256" key="13">
    <source>
        <dbReference type="ARBA" id="ARBA00047470"/>
    </source>
</evidence>
<dbReference type="Proteomes" id="UP001211907">
    <property type="component" value="Unassembled WGS sequence"/>
</dbReference>
<dbReference type="EC" id="2.7.11.13" evidence="2"/>
<evidence type="ECO:0000256" key="3">
    <source>
        <dbReference type="ARBA" id="ARBA00022527"/>
    </source>
</evidence>
<keyword evidence="7 14" id="KW-0547">Nucleotide-binding</keyword>
<dbReference type="AlphaFoldDB" id="A0AAD5XA88"/>
<dbReference type="Gene3D" id="3.30.60.20">
    <property type="match status" value="1"/>
</dbReference>
<dbReference type="InterPro" id="IPR011009">
    <property type="entry name" value="Kinase-like_dom_sf"/>
</dbReference>
<dbReference type="InterPro" id="IPR046349">
    <property type="entry name" value="C1-like_sf"/>
</dbReference>
<evidence type="ECO:0000313" key="21">
    <source>
        <dbReference type="Proteomes" id="UP001211907"/>
    </source>
</evidence>
<keyword evidence="10" id="KW-0862">Zinc</keyword>
<dbReference type="InterPro" id="IPR000719">
    <property type="entry name" value="Prot_kinase_dom"/>
</dbReference>
<dbReference type="InterPro" id="IPR008271">
    <property type="entry name" value="Ser/Thr_kinase_AS"/>
</dbReference>
<keyword evidence="9 20" id="KW-0418">Kinase</keyword>
<dbReference type="SMART" id="SM00133">
    <property type="entry name" value="S_TK_X"/>
    <property type="match status" value="1"/>
</dbReference>
<dbReference type="InterPro" id="IPR036274">
    <property type="entry name" value="HR1_rpt_sf"/>
</dbReference>
<dbReference type="GO" id="GO:0005524">
    <property type="term" value="F:ATP binding"/>
    <property type="evidence" value="ECO:0007669"/>
    <property type="project" value="UniProtKB-UniRule"/>
</dbReference>